<dbReference type="SUPFAM" id="SSF46894">
    <property type="entry name" value="C-terminal effector domain of the bipartite response regulators"/>
    <property type="match status" value="1"/>
</dbReference>
<evidence type="ECO:0000313" key="4">
    <source>
        <dbReference type="EMBL" id="MCT7657820.1"/>
    </source>
</evidence>
<comment type="caution">
    <text evidence="4">The sequence shown here is derived from an EMBL/GenBank/DDBJ whole genome shotgun (WGS) entry which is preliminary data.</text>
</comment>
<dbReference type="Gene3D" id="1.10.10.10">
    <property type="entry name" value="Winged helix-like DNA-binding domain superfamily/Winged helix DNA-binding domain"/>
    <property type="match status" value="1"/>
</dbReference>
<reference evidence="5" key="1">
    <citation type="submission" date="2023-07" db="EMBL/GenBank/DDBJ databases">
        <authorList>
            <person name="Deng Y."/>
            <person name="Zhang Y.-Q."/>
        </authorList>
    </citation>
    <scope>NUCLEOTIDE SEQUENCE [LARGE SCALE GENOMIC DNA]</scope>
    <source>
        <strain evidence="5">CPCC 205710</strain>
    </source>
</reference>
<feature type="domain" description="Response regulatory" evidence="3">
    <location>
        <begin position="14"/>
        <end position="132"/>
    </location>
</feature>
<evidence type="ECO:0000256" key="1">
    <source>
        <dbReference type="ARBA" id="ARBA00023125"/>
    </source>
</evidence>
<dbReference type="EMBL" id="JAODWD010000001">
    <property type="protein sequence ID" value="MCT7657820.1"/>
    <property type="molecule type" value="Genomic_DNA"/>
</dbReference>
<proteinExistence type="predicted"/>
<dbReference type="PROSITE" id="PS50110">
    <property type="entry name" value="RESPONSE_REGULATORY"/>
    <property type="match status" value="1"/>
</dbReference>
<dbReference type="PANTHER" id="PTHR43214:SF43">
    <property type="entry name" value="TWO-COMPONENT RESPONSE REGULATOR"/>
    <property type="match status" value="1"/>
</dbReference>
<evidence type="ECO:0000313" key="5">
    <source>
        <dbReference type="Proteomes" id="UP001206639"/>
    </source>
</evidence>
<dbReference type="InterPro" id="IPR000792">
    <property type="entry name" value="Tscrpt_reg_LuxR_C"/>
</dbReference>
<dbReference type="InterPro" id="IPR011006">
    <property type="entry name" value="CheY-like_superfamily"/>
</dbReference>
<dbReference type="Pfam" id="PF00196">
    <property type="entry name" value="GerE"/>
    <property type="match status" value="1"/>
</dbReference>
<accession>A0ABT2M8S8</accession>
<dbReference type="InterPro" id="IPR016032">
    <property type="entry name" value="Sig_transdc_resp-reg_C-effctor"/>
</dbReference>
<dbReference type="InterPro" id="IPR039420">
    <property type="entry name" value="WalR-like"/>
</dbReference>
<dbReference type="Gene3D" id="3.40.50.2300">
    <property type="match status" value="1"/>
</dbReference>
<evidence type="ECO:0000259" key="3">
    <source>
        <dbReference type="PROSITE" id="PS50110"/>
    </source>
</evidence>
<dbReference type="SMART" id="SM00448">
    <property type="entry name" value="REC"/>
    <property type="match status" value="1"/>
</dbReference>
<dbReference type="SMART" id="SM00421">
    <property type="entry name" value="HTH_LUXR"/>
    <property type="match status" value="1"/>
</dbReference>
<protein>
    <submittedName>
        <fullName evidence="4">Response regulator</fullName>
    </submittedName>
</protein>
<keyword evidence="5" id="KW-1185">Reference proteome</keyword>
<dbReference type="Pfam" id="PF00072">
    <property type="entry name" value="Response_reg"/>
    <property type="match status" value="1"/>
</dbReference>
<dbReference type="PANTHER" id="PTHR43214">
    <property type="entry name" value="TWO-COMPONENT RESPONSE REGULATOR"/>
    <property type="match status" value="1"/>
</dbReference>
<sequence>MMDPSTMHATQRISVALIDDHEVIHAGIAVWLRQADGYIGLVGCYVSIEDYLREHPPGSHGVDVVVVDLELSSRHLDFDHLDALVGVGPRIVVFSHIETDEIILRCLDLGAASYVAKSEGRNHLANAIVAARSDVPYVAPRMAGAMVRDRRVGRPSLPPREREVLIAWFQADSKELVADKLRIAPSTVATHLQRVRAKYAAVGRPAKTKAALVARALQDGIINVDDL</sequence>
<keyword evidence="2" id="KW-0597">Phosphoprotein</keyword>
<feature type="modified residue" description="4-aspartylphosphate" evidence="2">
    <location>
        <position position="68"/>
    </location>
</feature>
<organism evidence="4 5">
    <name type="scientific">Mycobacterium deserti</name>
    <dbReference type="NCBI Taxonomy" id="2978347"/>
    <lineage>
        <taxon>Bacteria</taxon>
        <taxon>Bacillati</taxon>
        <taxon>Actinomycetota</taxon>
        <taxon>Actinomycetes</taxon>
        <taxon>Mycobacteriales</taxon>
        <taxon>Mycobacteriaceae</taxon>
        <taxon>Mycobacterium</taxon>
    </lineage>
</organism>
<dbReference type="InterPro" id="IPR036388">
    <property type="entry name" value="WH-like_DNA-bd_sf"/>
</dbReference>
<keyword evidence="1" id="KW-0238">DNA-binding</keyword>
<dbReference type="Proteomes" id="UP001206639">
    <property type="component" value="Unassembled WGS sequence"/>
</dbReference>
<evidence type="ECO:0000256" key="2">
    <source>
        <dbReference type="PROSITE-ProRule" id="PRU00169"/>
    </source>
</evidence>
<name>A0ABT2M8S8_9MYCO</name>
<gene>
    <name evidence="4" type="ORF">N4S67_05245</name>
</gene>
<dbReference type="InterPro" id="IPR001789">
    <property type="entry name" value="Sig_transdc_resp-reg_receiver"/>
</dbReference>
<dbReference type="SUPFAM" id="SSF52172">
    <property type="entry name" value="CheY-like"/>
    <property type="match status" value="1"/>
</dbReference>